<evidence type="ECO:0000313" key="1">
    <source>
        <dbReference type="EMBL" id="MEJ7139528.1"/>
    </source>
</evidence>
<proteinExistence type="predicted"/>
<keyword evidence="1" id="KW-0489">Methyltransferase</keyword>
<protein>
    <submittedName>
        <fullName evidence="1">Eco57I restriction-modification methylase domain-containing protein</fullName>
    </submittedName>
</protein>
<name>A0ACC6P5L2_9BURK</name>
<gene>
    <name evidence="1" type="ORF">RV045_13965</name>
</gene>
<organism evidence="1 2">
    <name type="scientific">Amphibiibacter pelophylacis</name>
    <dbReference type="NCBI Taxonomy" id="1799477"/>
    <lineage>
        <taxon>Bacteria</taxon>
        <taxon>Pseudomonadati</taxon>
        <taxon>Pseudomonadota</taxon>
        <taxon>Betaproteobacteria</taxon>
        <taxon>Burkholderiales</taxon>
        <taxon>Sphaerotilaceae</taxon>
        <taxon>Amphibiibacter</taxon>
    </lineage>
</organism>
<sequence>MEQRVHHETLRLSIQNGLDAQKTALERNKLGQFATPTVLAREVLSYGLSLMPKGERVRFLDPAIGTGSFYSALREMIGRRPVEAAKGYEVDPHYGEPARDLWASSGLDMELSDFTQAQPPCDGFNLLICNPPYVRHHHLGADEKRRLQIVSKESAGVKLSGLAGLYCHFMALSHRWMSDDGVAGWLIPSEFMDVNYGRELKRYLLEEVTLQRIHRFDPNDVQFDDALVSSAVVWFKKSKPPAGHAVEFSYGGTHTAPAISRQIASIELANEAKWTRFPRQEIRAAIDTPILSDFFSIKRGIATGSNDFFILSREKIAELDLPMEFFRPILPSPRYLKSDEIQADDQGNPVLAQSLFLLNCSLPESEIKSKHRSLWRYLESGKEEMGSRYLCKSRPIWYKQEDRRPAPFVCTYMGRSDCATENPFRFLLNHSRAVVANAYLMLYPKPHVEAKLNGRPDVLRSVWKKLNNIRPESLMSEGRIYGGGLYKMEPKELARVCAQEISALLEF</sequence>
<keyword evidence="1" id="KW-0808">Transferase</keyword>
<accession>A0ACC6P5L2</accession>
<evidence type="ECO:0000313" key="2">
    <source>
        <dbReference type="Proteomes" id="UP001364695"/>
    </source>
</evidence>
<comment type="caution">
    <text evidence="1">The sequence shown here is derived from an EMBL/GenBank/DDBJ whole genome shotgun (WGS) entry which is preliminary data.</text>
</comment>
<dbReference type="Proteomes" id="UP001364695">
    <property type="component" value="Unassembled WGS sequence"/>
</dbReference>
<dbReference type="EMBL" id="JAWDIE010000032">
    <property type="protein sequence ID" value="MEJ7139528.1"/>
    <property type="molecule type" value="Genomic_DNA"/>
</dbReference>
<keyword evidence="2" id="KW-1185">Reference proteome</keyword>
<reference evidence="1" key="1">
    <citation type="submission" date="2023-10" db="EMBL/GenBank/DDBJ databases">
        <title>Amphibacter perezi, gen. nov., sp. nov. a novel taxa of the family Comamonadaceae, class Betaproteobacteria isolated from the skin microbiota of Pelophylax perezi from different populations.</title>
        <authorList>
            <person name="Costa S."/>
            <person name="Proenca D.N."/>
            <person name="Lopes I."/>
            <person name="Morais P.V."/>
        </authorList>
    </citation>
    <scope>NUCLEOTIDE SEQUENCE</scope>
    <source>
        <strain evidence="1">SL12-8</strain>
    </source>
</reference>